<comment type="subcellular location">
    <subcellularLocation>
        <location evidence="1">Cytoplasm</location>
    </subcellularLocation>
</comment>
<evidence type="ECO:0000259" key="10">
    <source>
        <dbReference type="PROSITE" id="PS50110"/>
    </source>
</evidence>
<dbReference type="OrthoDB" id="9794370at2"/>
<dbReference type="EMBL" id="CP034235">
    <property type="protein sequence ID" value="QGQ94768.1"/>
    <property type="molecule type" value="Genomic_DNA"/>
</dbReference>
<keyword evidence="7" id="KW-0804">Transcription</keyword>
<dbReference type="GO" id="GO:0000160">
    <property type="term" value="P:phosphorelay signal transduction system"/>
    <property type="evidence" value="ECO:0007669"/>
    <property type="project" value="UniProtKB-KW"/>
</dbReference>
<keyword evidence="12" id="KW-1185">Reference proteome</keyword>
<dbReference type="RefSeq" id="WP_155699776.1">
    <property type="nucleotide sequence ID" value="NZ_CP034235.1"/>
</dbReference>
<dbReference type="GO" id="GO:0043565">
    <property type="term" value="F:sequence-specific DNA binding"/>
    <property type="evidence" value="ECO:0007669"/>
    <property type="project" value="InterPro"/>
</dbReference>
<organism evidence="11 12">
    <name type="scientific">Paenibacillus psychroresistens</name>
    <dbReference type="NCBI Taxonomy" id="1778678"/>
    <lineage>
        <taxon>Bacteria</taxon>
        <taxon>Bacillati</taxon>
        <taxon>Bacillota</taxon>
        <taxon>Bacilli</taxon>
        <taxon>Bacillales</taxon>
        <taxon>Paenibacillaceae</taxon>
        <taxon>Paenibacillus</taxon>
    </lineage>
</organism>
<dbReference type="SMART" id="SM00342">
    <property type="entry name" value="HTH_ARAC"/>
    <property type="match status" value="1"/>
</dbReference>
<dbReference type="Gene3D" id="1.10.10.60">
    <property type="entry name" value="Homeodomain-like"/>
    <property type="match status" value="2"/>
</dbReference>
<dbReference type="InterPro" id="IPR051552">
    <property type="entry name" value="HptR"/>
</dbReference>
<keyword evidence="6" id="KW-0238">DNA-binding</keyword>
<reference evidence="12" key="1">
    <citation type="submission" date="2018-11" db="EMBL/GenBank/DDBJ databases">
        <title>Complete genome sequence of Paenibacillus sp. ML311-T8.</title>
        <authorList>
            <person name="Nam Y.-D."/>
            <person name="Kang J."/>
            <person name="Chung W.-H."/>
            <person name="Park Y.S."/>
        </authorList>
    </citation>
    <scope>NUCLEOTIDE SEQUENCE [LARGE SCALE GENOMIC DNA]</scope>
    <source>
        <strain evidence="12">ML311-T8</strain>
    </source>
</reference>
<keyword evidence="2" id="KW-0963">Cytoplasm</keyword>
<evidence type="ECO:0000256" key="4">
    <source>
        <dbReference type="ARBA" id="ARBA00023012"/>
    </source>
</evidence>
<dbReference type="PRINTS" id="PR00032">
    <property type="entry name" value="HTHARAC"/>
</dbReference>
<dbReference type="InterPro" id="IPR009057">
    <property type="entry name" value="Homeodomain-like_sf"/>
</dbReference>
<evidence type="ECO:0000313" key="11">
    <source>
        <dbReference type="EMBL" id="QGQ94768.1"/>
    </source>
</evidence>
<dbReference type="AlphaFoldDB" id="A0A6B8RHA9"/>
<dbReference type="InterPro" id="IPR018060">
    <property type="entry name" value="HTH_AraC"/>
</dbReference>
<dbReference type="GO" id="GO:0005737">
    <property type="term" value="C:cytoplasm"/>
    <property type="evidence" value="ECO:0007669"/>
    <property type="project" value="UniProtKB-SubCell"/>
</dbReference>
<evidence type="ECO:0000256" key="2">
    <source>
        <dbReference type="ARBA" id="ARBA00022490"/>
    </source>
</evidence>
<dbReference type="PROSITE" id="PS01124">
    <property type="entry name" value="HTH_ARAC_FAMILY_2"/>
    <property type="match status" value="1"/>
</dbReference>
<sequence>MIKLLIVDDEEVVRDGIRLTIDWLSNGIEVCGEAEDGNQALELIHELKPDILLMDIRMPLMNGLQVIEAVYAAQIPLKFIFLSGYDDFSYAQQAMKFGASAYLLKPCMPEEILDTILKVKSELQDQQSRKEMYESLQLKFTENLPFLKEKFLVKLIHNEANTNQHLVENFEVFKLAIDPTGPINVAIIQIDDHLVLKDTLENKEVELIKIAVKKIINEIIEAAYCCEVFEHKNDFIILAAVDGDPDRYNRLLDQIKASIKRLLGFTVSVGVGRIYDDFSHIHRSYMEAVKSIDARFLLGTDSLIHFEDMTYEEVEEFIYPIQAEKNVLSSLKTGNALELSSRLELFFTTISRDTSSKDHMLKSCLMLCLSLYHIGVEMNMKTDDIFGQGLSSIDNILKLGTLEQIKEKIGLITHSFLEQTLNRKSSNKIIESSLKYIAENYDKDLNLDKVANSIYINPGYFCLLFKKTVGTNFIDYLNKIRIEKACEQLKDIHAKSYEVAFKVGYSNEKYFYQIFKKYTGMTPTQYRESIQA</sequence>
<dbReference type="SMART" id="SM00448">
    <property type="entry name" value="REC"/>
    <property type="match status" value="1"/>
</dbReference>
<evidence type="ECO:0000256" key="1">
    <source>
        <dbReference type="ARBA" id="ARBA00004496"/>
    </source>
</evidence>
<evidence type="ECO:0000256" key="7">
    <source>
        <dbReference type="ARBA" id="ARBA00023163"/>
    </source>
</evidence>
<dbReference type="KEGG" id="ppsc:EHS13_07680"/>
<feature type="modified residue" description="4-aspartylphosphate" evidence="8">
    <location>
        <position position="55"/>
    </location>
</feature>
<keyword evidence="5" id="KW-0805">Transcription regulation</keyword>
<dbReference type="PROSITE" id="PS50110">
    <property type="entry name" value="RESPONSE_REGULATORY"/>
    <property type="match status" value="1"/>
</dbReference>
<feature type="domain" description="HTH araC/xylS-type" evidence="9">
    <location>
        <begin position="431"/>
        <end position="529"/>
    </location>
</feature>
<evidence type="ECO:0000256" key="3">
    <source>
        <dbReference type="ARBA" id="ARBA00022553"/>
    </source>
</evidence>
<dbReference type="InterPro" id="IPR041522">
    <property type="entry name" value="CdaR_GGDEF"/>
</dbReference>
<keyword evidence="3 8" id="KW-0597">Phosphoprotein</keyword>
<evidence type="ECO:0000256" key="8">
    <source>
        <dbReference type="PROSITE-ProRule" id="PRU00169"/>
    </source>
</evidence>
<dbReference type="InterPro" id="IPR001789">
    <property type="entry name" value="Sig_transdc_resp-reg_receiver"/>
</dbReference>
<evidence type="ECO:0000256" key="5">
    <source>
        <dbReference type="ARBA" id="ARBA00023015"/>
    </source>
</evidence>
<dbReference type="PANTHER" id="PTHR42713">
    <property type="entry name" value="HISTIDINE KINASE-RELATED"/>
    <property type="match status" value="1"/>
</dbReference>
<dbReference type="SUPFAM" id="SSF46689">
    <property type="entry name" value="Homeodomain-like"/>
    <property type="match status" value="2"/>
</dbReference>
<dbReference type="Pfam" id="PF00072">
    <property type="entry name" value="Response_reg"/>
    <property type="match status" value="1"/>
</dbReference>
<dbReference type="SUPFAM" id="SSF52172">
    <property type="entry name" value="CheY-like"/>
    <property type="match status" value="1"/>
</dbReference>
<evidence type="ECO:0000259" key="9">
    <source>
        <dbReference type="PROSITE" id="PS01124"/>
    </source>
</evidence>
<dbReference type="Proteomes" id="UP000426246">
    <property type="component" value="Chromosome"/>
</dbReference>
<proteinExistence type="predicted"/>
<dbReference type="Pfam" id="PF17853">
    <property type="entry name" value="GGDEF_2"/>
    <property type="match status" value="1"/>
</dbReference>
<gene>
    <name evidence="11" type="ORF">EHS13_07680</name>
</gene>
<dbReference type="InterPro" id="IPR020449">
    <property type="entry name" value="Tscrpt_reg_AraC-type_HTH"/>
</dbReference>
<evidence type="ECO:0000256" key="6">
    <source>
        <dbReference type="ARBA" id="ARBA00023125"/>
    </source>
</evidence>
<dbReference type="InterPro" id="IPR011006">
    <property type="entry name" value="CheY-like_superfamily"/>
</dbReference>
<protein>
    <submittedName>
        <fullName evidence="11">Response regulator</fullName>
    </submittedName>
</protein>
<dbReference type="Pfam" id="PF12833">
    <property type="entry name" value="HTH_18"/>
    <property type="match status" value="1"/>
</dbReference>
<name>A0A6B8RHA9_9BACL</name>
<dbReference type="CDD" id="cd17536">
    <property type="entry name" value="REC_YesN-like"/>
    <property type="match status" value="1"/>
</dbReference>
<dbReference type="Gene3D" id="3.40.50.2300">
    <property type="match status" value="1"/>
</dbReference>
<dbReference type="GO" id="GO:0003700">
    <property type="term" value="F:DNA-binding transcription factor activity"/>
    <property type="evidence" value="ECO:0007669"/>
    <property type="project" value="InterPro"/>
</dbReference>
<feature type="domain" description="Response regulatory" evidence="10">
    <location>
        <begin position="3"/>
        <end position="120"/>
    </location>
</feature>
<keyword evidence="4" id="KW-0902">Two-component regulatory system</keyword>
<dbReference type="PANTHER" id="PTHR42713:SF3">
    <property type="entry name" value="TRANSCRIPTIONAL REGULATORY PROTEIN HPTR"/>
    <property type="match status" value="1"/>
</dbReference>
<accession>A0A6B8RHA9</accession>
<evidence type="ECO:0000313" key="12">
    <source>
        <dbReference type="Proteomes" id="UP000426246"/>
    </source>
</evidence>